<evidence type="ECO:0000256" key="1">
    <source>
        <dbReference type="SAM" id="Coils"/>
    </source>
</evidence>
<feature type="region of interest" description="Disordered" evidence="2">
    <location>
        <begin position="710"/>
        <end position="759"/>
    </location>
</feature>
<evidence type="ECO:0000256" key="2">
    <source>
        <dbReference type="SAM" id="MobiDB-lite"/>
    </source>
</evidence>
<accession>A0A9W7KRZ4</accession>
<feature type="compositionally biased region" description="Acidic residues" evidence="2">
    <location>
        <begin position="839"/>
        <end position="862"/>
    </location>
</feature>
<keyword evidence="1" id="KW-0175">Coiled coil</keyword>
<dbReference type="Proteomes" id="UP001165122">
    <property type="component" value="Unassembled WGS sequence"/>
</dbReference>
<feature type="coiled-coil region" evidence="1">
    <location>
        <begin position="87"/>
        <end position="114"/>
    </location>
</feature>
<organism evidence="3 4">
    <name type="scientific">Triparma laevis f. longispina</name>
    <dbReference type="NCBI Taxonomy" id="1714387"/>
    <lineage>
        <taxon>Eukaryota</taxon>
        <taxon>Sar</taxon>
        <taxon>Stramenopiles</taxon>
        <taxon>Ochrophyta</taxon>
        <taxon>Bolidophyceae</taxon>
        <taxon>Parmales</taxon>
        <taxon>Triparmaceae</taxon>
        <taxon>Triparma</taxon>
    </lineage>
</organism>
<feature type="compositionally biased region" description="Gly residues" evidence="2">
    <location>
        <begin position="786"/>
        <end position="797"/>
    </location>
</feature>
<dbReference type="AlphaFoldDB" id="A0A9W7KRZ4"/>
<keyword evidence="4" id="KW-1185">Reference proteome</keyword>
<feature type="region of interest" description="Disordered" evidence="2">
    <location>
        <begin position="546"/>
        <end position="617"/>
    </location>
</feature>
<sequence length="862" mass="97694">MVNPVDQAMPSYWTLINTGGSINLANALLQLSPEAQENYLPLKAIKVSHQFSKDLAACGFYRNNSIQDATAAKQRNESRRLKKEIMMLGLKESLDKETREIAKLSRKLAMKQRQHSVLAVAQASAHAIQQAWYHMKARMMVTRIREFRMGTFLALRMWFFVRRWQRNRAAKTLQNWIKIWRRNQQMKKMKMLVCAIKNLQGVCRGWRGRNTAMRRRVIREAVRFVVRTSILFGAARASAELMEPHFAAQIIQKAWKRCLRKRRIKQIRGRRAKMGLKHKPGQFSRSDRIDDDDGCLSPKVIGNHKRIVGKWTPKSPNTNRYGGRGRVEDGITPLGGHNKRTGRKKKNKKEEARQHSYFRRGKRDSIVAFTKAAAMISKIHLASGGAWGVRDDEKVEEFVDKKVTDKMKVLAQSAAKRVKRKKSLVVDHENEEAEDAENYIRVKKKLHMIKIKSLQNVIISKSERPTTPPEDIKGKGQIRHDVSRWTIRLAPEQQEFLKKFEGKKSTILEDEETLRRPSSAGARPSKRAVAEVTELTKPALKEIIRRTTQVNPRQQRLSVKTNGLDALTEGRETESPHTHTPMSGAGTNSLHDDGESPIHFSPSPAHKANPGEEAFDHGSTILGSIMMGLDGVNLPKVPSRPEGLKSTLQGSTPLRNRRVSAGDQSSRATGRQRQSRRSFNEIMKSDAGLIDFSAGMQRGLDMEMQRMADAEQKLDEQREREREQKEREQKEREREEEEDDSEDDEGGGHGHGFGSVVDDAVFVKEAEEVGLTVVLSPKNELKIQDEGGGSTGVGTGGGEEEEGYADDGFEEDEEEEGEEKKEEEKPEKPKVVAAPAMKDEDEDDYGDDDFEEFEQSESTDLP</sequence>
<dbReference type="OrthoDB" id="206570at2759"/>
<feature type="compositionally biased region" description="Polar residues" evidence="2">
    <location>
        <begin position="662"/>
        <end position="672"/>
    </location>
</feature>
<feature type="compositionally biased region" description="Acidic residues" evidence="2">
    <location>
        <begin position="734"/>
        <end position="745"/>
    </location>
</feature>
<feature type="region of interest" description="Disordered" evidence="2">
    <location>
        <begin position="309"/>
        <end position="356"/>
    </location>
</feature>
<comment type="caution">
    <text evidence="3">The sequence shown here is derived from an EMBL/GenBank/DDBJ whole genome shotgun (WGS) entry which is preliminary data.</text>
</comment>
<evidence type="ECO:0000313" key="4">
    <source>
        <dbReference type="Proteomes" id="UP001165122"/>
    </source>
</evidence>
<feature type="compositionally biased region" description="Basic and acidic residues" evidence="2">
    <location>
        <begin position="818"/>
        <end position="830"/>
    </location>
</feature>
<feature type="region of interest" description="Disordered" evidence="2">
    <location>
        <begin position="772"/>
        <end position="862"/>
    </location>
</feature>
<feature type="compositionally biased region" description="Basic and acidic residues" evidence="2">
    <location>
        <begin position="710"/>
        <end position="733"/>
    </location>
</feature>
<dbReference type="EMBL" id="BRXW01000138">
    <property type="protein sequence ID" value="GMI09484.1"/>
    <property type="molecule type" value="Genomic_DNA"/>
</dbReference>
<protein>
    <submittedName>
        <fullName evidence="3">Uncharacterized protein</fullName>
    </submittedName>
</protein>
<feature type="compositionally biased region" description="Polar residues" evidence="2">
    <location>
        <begin position="546"/>
        <end position="561"/>
    </location>
</feature>
<feature type="compositionally biased region" description="Basic residues" evidence="2">
    <location>
        <begin position="337"/>
        <end position="347"/>
    </location>
</feature>
<gene>
    <name evidence="3" type="ORF">TrLO_g1276</name>
</gene>
<feature type="region of interest" description="Disordered" evidence="2">
    <location>
        <begin position="508"/>
        <end position="530"/>
    </location>
</feature>
<feature type="compositionally biased region" description="Polar residues" evidence="2">
    <location>
        <begin position="578"/>
        <end position="589"/>
    </location>
</feature>
<feature type="region of interest" description="Disordered" evidence="2">
    <location>
        <begin position="633"/>
        <end position="682"/>
    </location>
</feature>
<name>A0A9W7KRZ4_9STRA</name>
<proteinExistence type="predicted"/>
<reference evidence="4" key="1">
    <citation type="journal article" date="2023" name="Commun. Biol.">
        <title>Genome analysis of Parmales, the sister group of diatoms, reveals the evolutionary specialization of diatoms from phago-mixotrophs to photoautotrophs.</title>
        <authorList>
            <person name="Ban H."/>
            <person name="Sato S."/>
            <person name="Yoshikawa S."/>
            <person name="Yamada K."/>
            <person name="Nakamura Y."/>
            <person name="Ichinomiya M."/>
            <person name="Sato N."/>
            <person name="Blanc-Mathieu R."/>
            <person name="Endo H."/>
            <person name="Kuwata A."/>
            <person name="Ogata H."/>
        </authorList>
    </citation>
    <scope>NUCLEOTIDE SEQUENCE [LARGE SCALE GENOMIC DNA]</scope>
    <source>
        <strain evidence="4">NIES 3700</strain>
    </source>
</reference>
<evidence type="ECO:0000313" key="3">
    <source>
        <dbReference type="EMBL" id="GMI09484.1"/>
    </source>
</evidence>
<feature type="compositionally biased region" description="Acidic residues" evidence="2">
    <location>
        <begin position="798"/>
        <end position="817"/>
    </location>
</feature>
<feature type="compositionally biased region" description="Basic and acidic residues" evidence="2">
    <location>
        <begin position="568"/>
        <end position="577"/>
    </location>
</feature>